<reference evidence="2" key="2">
    <citation type="submission" date="2015-01" db="EMBL/GenBank/DDBJ databases">
        <title>Evolutionary Origins and Diversification of the Mycorrhizal Mutualists.</title>
        <authorList>
            <consortium name="DOE Joint Genome Institute"/>
            <consortium name="Mycorrhizal Genomics Consortium"/>
            <person name="Kohler A."/>
            <person name="Kuo A."/>
            <person name="Nagy L.G."/>
            <person name="Floudas D."/>
            <person name="Copeland A."/>
            <person name="Barry K.W."/>
            <person name="Cichocki N."/>
            <person name="Veneault-Fourrey C."/>
            <person name="LaButti K."/>
            <person name="Lindquist E.A."/>
            <person name="Lipzen A."/>
            <person name="Lundell T."/>
            <person name="Morin E."/>
            <person name="Murat C."/>
            <person name="Riley R."/>
            <person name="Ohm R."/>
            <person name="Sun H."/>
            <person name="Tunlid A."/>
            <person name="Henrissat B."/>
            <person name="Grigoriev I.V."/>
            <person name="Hibbett D.S."/>
            <person name="Martin F."/>
        </authorList>
    </citation>
    <scope>NUCLEOTIDE SEQUENCE [LARGE SCALE GENOMIC DNA]</scope>
    <source>
        <strain evidence="2">F 1598</strain>
    </source>
</reference>
<dbReference type="EMBL" id="KN833259">
    <property type="protein sequence ID" value="KIM71608.1"/>
    <property type="molecule type" value="Genomic_DNA"/>
</dbReference>
<sequence length="67" mass="7433">GVKIQTDQRYSKRSTTAAMAGLFSGRACQHSSNNVHMELVKAAGEHLDRSGRFPICTKAMMVISFFR</sequence>
<evidence type="ECO:0000313" key="2">
    <source>
        <dbReference type="Proteomes" id="UP000054166"/>
    </source>
</evidence>
<organism evidence="1 2">
    <name type="scientific">Piloderma croceum (strain F 1598)</name>
    <dbReference type="NCBI Taxonomy" id="765440"/>
    <lineage>
        <taxon>Eukaryota</taxon>
        <taxon>Fungi</taxon>
        <taxon>Dikarya</taxon>
        <taxon>Basidiomycota</taxon>
        <taxon>Agaricomycotina</taxon>
        <taxon>Agaricomycetes</taxon>
        <taxon>Agaricomycetidae</taxon>
        <taxon>Atheliales</taxon>
        <taxon>Atheliaceae</taxon>
        <taxon>Piloderma</taxon>
    </lineage>
</organism>
<reference evidence="1 2" key="1">
    <citation type="submission" date="2014-04" db="EMBL/GenBank/DDBJ databases">
        <authorList>
            <consortium name="DOE Joint Genome Institute"/>
            <person name="Kuo A."/>
            <person name="Tarkka M."/>
            <person name="Buscot F."/>
            <person name="Kohler A."/>
            <person name="Nagy L.G."/>
            <person name="Floudas D."/>
            <person name="Copeland A."/>
            <person name="Barry K.W."/>
            <person name="Cichocki N."/>
            <person name="Veneault-Fourrey C."/>
            <person name="LaButti K."/>
            <person name="Lindquist E.A."/>
            <person name="Lipzen A."/>
            <person name="Lundell T."/>
            <person name="Morin E."/>
            <person name="Murat C."/>
            <person name="Sun H."/>
            <person name="Tunlid A."/>
            <person name="Henrissat B."/>
            <person name="Grigoriev I.V."/>
            <person name="Hibbett D.S."/>
            <person name="Martin F."/>
            <person name="Nordberg H.P."/>
            <person name="Cantor M.N."/>
            <person name="Hua S.X."/>
        </authorList>
    </citation>
    <scope>NUCLEOTIDE SEQUENCE [LARGE SCALE GENOMIC DNA]</scope>
    <source>
        <strain evidence="1 2">F 1598</strain>
    </source>
</reference>
<feature type="non-terminal residue" evidence="1">
    <location>
        <position position="1"/>
    </location>
</feature>
<keyword evidence="2" id="KW-1185">Reference proteome</keyword>
<dbReference type="InParanoid" id="A0A0C3ACX8"/>
<dbReference type="AlphaFoldDB" id="A0A0C3ACX8"/>
<gene>
    <name evidence="1" type="ORF">PILCRDRAFT_830242</name>
</gene>
<evidence type="ECO:0000313" key="1">
    <source>
        <dbReference type="EMBL" id="KIM71608.1"/>
    </source>
</evidence>
<protein>
    <submittedName>
        <fullName evidence="1">Uncharacterized protein</fullName>
    </submittedName>
</protein>
<dbReference type="Proteomes" id="UP000054166">
    <property type="component" value="Unassembled WGS sequence"/>
</dbReference>
<proteinExistence type="predicted"/>
<name>A0A0C3ACX8_PILCF</name>
<accession>A0A0C3ACX8</accession>
<dbReference type="HOGENOM" id="CLU_2819590_0_0_1"/>